<keyword evidence="11" id="KW-1185">Reference proteome</keyword>
<dbReference type="GO" id="GO:0005978">
    <property type="term" value="P:glycogen biosynthetic process"/>
    <property type="evidence" value="ECO:0007669"/>
    <property type="project" value="InterPro"/>
</dbReference>
<dbReference type="InterPro" id="IPR044143">
    <property type="entry name" value="GlgB_N_E_set_prok"/>
</dbReference>
<dbReference type="PANTHER" id="PTHR43651:SF11">
    <property type="entry name" value="MALTO-OLIGOSYLTREHALOSE TREHALOHYDROLASE"/>
    <property type="match status" value="1"/>
</dbReference>
<gene>
    <name evidence="9" type="ORF">A8L58_09830</name>
    <name evidence="8" type="ORF">AXH35_08385</name>
</gene>
<evidence type="ECO:0000313" key="11">
    <source>
        <dbReference type="Proteomes" id="UP000178666"/>
    </source>
</evidence>
<dbReference type="Gene3D" id="2.60.40.10">
    <property type="entry name" value="Immunoglobulins"/>
    <property type="match status" value="1"/>
</dbReference>
<dbReference type="SUPFAM" id="SSF81296">
    <property type="entry name" value="E set domains"/>
    <property type="match status" value="1"/>
</dbReference>
<dbReference type="PIRSF" id="PIRSF000463">
    <property type="entry name" value="GlgB"/>
    <property type="match status" value="1"/>
</dbReference>
<feature type="domain" description="Glycosyl hydrolase family 13 catalytic" evidence="7">
    <location>
        <begin position="167"/>
        <end position="522"/>
    </location>
</feature>
<accession>A0AAC8YF20</accession>
<dbReference type="EMBL" id="CP015970">
    <property type="protein sequence ID" value="AOZ46939.1"/>
    <property type="molecule type" value="Genomic_DNA"/>
</dbReference>
<dbReference type="Proteomes" id="UP000075221">
    <property type="component" value="Chromosome"/>
</dbReference>
<dbReference type="Pfam" id="PF02922">
    <property type="entry name" value="CBM_48"/>
    <property type="match status" value="1"/>
</dbReference>
<reference evidence="9 11" key="1">
    <citation type="journal article" date="2016" name="Plant Dis.">
        <title>Improved production of propionic acid using genome shuffling.</title>
        <authorList>
            <person name="Luna-Flores C.H."/>
            <person name="Palfreyman R.W."/>
            <person name="Kromer J.O."/>
            <person name="Nielsen L.K."/>
            <person name="Marcellin E."/>
        </authorList>
    </citation>
    <scope>NUCLEOTIDE SEQUENCE [LARGE SCALE GENOMIC DNA]</scope>
    <source>
        <strain evidence="9 11">F3E8</strain>
    </source>
</reference>
<dbReference type="PANTHER" id="PTHR43651">
    <property type="entry name" value="1,4-ALPHA-GLUCAN-BRANCHING ENZYME"/>
    <property type="match status" value="1"/>
</dbReference>
<evidence type="ECO:0000313" key="8">
    <source>
        <dbReference type="EMBL" id="AMS05467.1"/>
    </source>
</evidence>
<dbReference type="EMBL" id="CP014352">
    <property type="protein sequence ID" value="AMS05467.1"/>
    <property type="molecule type" value="Genomic_DNA"/>
</dbReference>
<dbReference type="CDD" id="cd02855">
    <property type="entry name" value="E_set_GBE_prok_N"/>
    <property type="match status" value="1"/>
</dbReference>
<dbReference type="GO" id="GO:0043169">
    <property type="term" value="F:cation binding"/>
    <property type="evidence" value="ECO:0007669"/>
    <property type="project" value="InterPro"/>
</dbReference>
<feature type="region of interest" description="Disordered" evidence="6">
    <location>
        <begin position="1"/>
        <end position="32"/>
    </location>
</feature>
<protein>
    <recommendedName>
        <fullName evidence="3">1,4-alpha-glucan branching enzyme</fullName>
        <ecNumber evidence="3">2.4.1.18</ecNumber>
    </recommendedName>
</protein>
<dbReference type="AlphaFoldDB" id="A0AAC8YF20"/>
<sequence>MSSSAHQNPTPETGDASATRTPTAPEDPATRARGMGAVLIDGGVGFRVWAPHATGVDVTGDFDDWNALPSGEPQDAKTDAPEPATAEHTLLGEGNGFWYGEVAGAHVGQQYRFVIHAADGRLISRIDPYARQVTSSVGNGVITDPEAFDWQGDSFTPPTLNELVIYEMHVGTFFDADPSDDRPATLDAVEQKMSHLVHLGVNAVELMPMAEFAGDYSWGYNPANIFAVESTYGGPEKLREFVRIAHSHGIAVIIDVVYNHFGPSDLDLWQFDGWSENDKGGIYFYNDWRSATPWGDTRPDYGRGEVRQFIHDNAMMWLGEFHADGLRYDMTPYMRSVDAGEMNIPDGWSLSRWINSDIRATYPERFTIAEDLHGYGAVTSTGEDGAAFHAQWDNHFVHPIRAAVIAADDASRDMGQVRDAVEFSYGDAFSRVIYTESHDEVANGSARVPEEIDAGDPDGYFAQKRSTLGAALVFTSPGVPMIFQGQEFLTDGWFRDSVPLDWHMNREFHGIVRLYADLIDLRLNVDGTTAGLTGQYAQTLHLHDDNNVYAFHRWSEGGPGDDVVVAANFNNSMYGEYTIPMPAAGGWTTRVNTDARVYSDLFTGAVVPAHVEAAAEPLDGFAARATLVLPPYAAVILSRD</sequence>
<evidence type="ECO:0000256" key="5">
    <source>
        <dbReference type="PIRSR" id="PIRSR000463-1"/>
    </source>
</evidence>
<dbReference type="RefSeq" id="WP_062819561.1">
    <property type="nucleotide sequence ID" value="NZ_CP014352.1"/>
</dbReference>
<feature type="active site" description="Nucleophile" evidence="5">
    <location>
        <position position="329"/>
    </location>
</feature>
<evidence type="ECO:0000259" key="7">
    <source>
        <dbReference type="SMART" id="SM00642"/>
    </source>
</evidence>
<dbReference type="Pfam" id="PF02806">
    <property type="entry name" value="Alpha-amylase_C"/>
    <property type="match status" value="1"/>
</dbReference>
<evidence type="ECO:0000313" key="10">
    <source>
        <dbReference type="Proteomes" id="UP000075221"/>
    </source>
</evidence>
<evidence type="ECO:0000313" key="9">
    <source>
        <dbReference type="EMBL" id="AOZ46939.1"/>
    </source>
</evidence>
<dbReference type="InterPro" id="IPR013780">
    <property type="entry name" value="Glyco_hydro_b"/>
</dbReference>
<proteinExistence type="inferred from homology"/>
<dbReference type="GO" id="GO:0004553">
    <property type="term" value="F:hydrolase activity, hydrolyzing O-glycosyl compounds"/>
    <property type="evidence" value="ECO:0007669"/>
    <property type="project" value="InterPro"/>
</dbReference>
<dbReference type="InterPro" id="IPR013783">
    <property type="entry name" value="Ig-like_fold"/>
</dbReference>
<dbReference type="InterPro" id="IPR006047">
    <property type="entry name" value="GH13_cat_dom"/>
</dbReference>
<evidence type="ECO:0000256" key="1">
    <source>
        <dbReference type="ARBA" id="ARBA00000826"/>
    </source>
</evidence>
<dbReference type="SUPFAM" id="SSF51011">
    <property type="entry name" value="Glycosyl hydrolase domain"/>
    <property type="match status" value="1"/>
</dbReference>
<dbReference type="SUPFAM" id="SSF51445">
    <property type="entry name" value="(Trans)glycosidases"/>
    <property type="match status" value="1"/>
</dbReference>
<evidence type="ECO:0000256" key="2">
    <source>
        <dbReference type="ARBA" id="ARBA00009000"/>
    </source>
</evidence>
<dbReference type="CDD" id="cd11325">
    <property type="entry name" value="AmyAc_GTHase"/>
    <property type="match status" value="1"/>
</dbReference>
<dbReference type="EC" id="2.4.1.18" evidence="3"/>
<dbReference type="InterPro" id="IPR004193">
    <property type="entry name" value="Glyco_hydro_13_N"/>
</dbReference>
<evidence type="ECO:0000256" key="6">
    <source>
        <dbReference type="SAM" id="MobiDB-lite"/>
    </source>
</evidence>
<dbReference type="GO" id="GO:0003844">
    <property type="term" value="F:1,4-alpha-glucan branching enzyme activity"/>
    <property type="evidence" value="ECO:0007669"/>
    <property type="project" value="UniProtKB-EC"/>
</dbReference>
<dbReference type="InterPro" id="IPR037439">
    <property type="entry name" value="Branching_enzy"/>
</dbReference>
<evidence type="ECO:0000256" key="3">
    <source>
        <dbReference type="ARBA" id="ARBA00012541"/>
    </source>
</evidence>
<dbReference type="Proteomes" id="UP000178666">
    <property type="component" value="Chromosome"/>
</dbReference>
<organism evidence="8 10">
    <name type="scientific">Acidipropionibacterium acidipropionici</name>
    <dbReference type="NCBI Taxonomy" id="1748"/>
    <lineage>
        <taxon>Bacteria</taxon>
        <taxon>Bacillati</taxon>
        <taxon>Actinomycetota</taxon>
        <taxon>Actinomycetes</taxon>
        <taxon>Propionibacteriales</taxon>
        <taxon>Propionibacteriaceae</taxon>
        <taxon>Acidipropionibacterium</taxon>
    </lineage>
</organism>
<dbReference type="Gene3D" id="2.60.40.1180">
    <property type="entry name" value="Golgi alpha-mannosidase II"/>
    <property type="match status" value="1"/>
</dbReference>
<comment type="catalytic activity">
    <reaction evidence="1">
        <text>Transfers a segment of a (1-&gt;4)-alpha-D-glucan chain to a primary hydroxy group in a similar glucan chain.</text>
        <dbReference type="EC" id="2.4.1.18"/>
    </reaction>
</comment>
<reference evidence="8 10" key="2">
    <citation type="submission" date="2016-02" db="EMBL/GenBank/DDBJ databases">
        <title>Complete Genome Sequence of Propionibacterium acidipropionici ATCC 55737.</title>
        <authorList>
            <person name="Luna Flores C.H."/>
            <person name="Nielsen L.K."/>
            <person name="Marcellin E."/>
        </authorList>
    </citation>
    <scope>NUCLEOTIDE SEQUENCE [LARGE SCALE GENOMIC DNA]</scope>
    <source>
        <strain evidence="8 10">ATCC 55737</strain>
    </source>
</reference>
<feature type="compositionally biased region" description="Polar residues" evidence="6">
    <location>
        <begin position="1"/>
        <end position="22"/>
    </location>
</feature>
<comment type="similarity">
    <text evidence="2">Belongs to the glycosyl hydrolase 13 family. GlgB subfamily.</text>
</comment>
<dbReference type="InterPro" id="IPR006048">
    <property type="entry name" value="A-amylase/branching_C"/>
</dbReference>
<dbReference type="InterPro" id="IPR014756">
    <property type="entry name" value="Ig_E-set"/>
</dbReference>
<dbReference type="SMART" id="SM00642">
    <property type="entry name" value="Aamy"/>
    <property type="match status" value="1"/>
</dbReference>
<dbReference type="Gene3D" id="3.20.20.80">
    <property type="entry name" value="Glycosidases"/>
    <property type="match status" value="1"/>
</dbReference>
<evidence type="ECO:0000256" key="4">
    <source>
        <dbReference type="ARBA" id="ARBA00022679"/>
    </source>
</evidence>
<dbReference type="Pfam" id="PF00128">
    <property type="entry name" value="Alpha-amylase"/>
    <property type="match status" value="1"/>
</dbReference>
<name>A0AAC8YF20_9ACTN</name>
<feature type="active site" description="Proton donor" evidence="5">
    <location>
        <position position="370"/>
    </location>
</feature>
<dbReference type="InterPro" id="IPR017853">
    <property type="entry name" value="GH"/>
</dbReference>
<keyword evidence="4" id="KW-0808">Transferase</keyword>
<feature type="region of interest" description="Disordered" evidence="6">
    <location>
        <begin position="63"/>
        <end position="84"/>
    </location>
</feature>